<protein>
    <submittedName>
        <fullName evidence="1">Uncharacterized protein</fullName>
    </submittedName>
</protein>
<sequence>MTFLNTIDHQAMSLMIFTEDGNFRCEKHVNDLDKNQQVHVAQLKSKKTQIQKDIEQTEE</sequence>
<dbReference type="EMBL" id="JAUJEA010000003">
    <property type="protein sequence ID" value="MDN5201987.1"/>
    <property type="molecule type" value="Genomic_DNA"/>
</dbReference>
<gene>
    <name evidence="1" type="ORF">QQ008_11455</name>
</gene>
<evidence type="ECO:0000313" key="2">
    <source>
        <dbReference type="Proteomes" id="UP001172082"/>
    </source>
</evidence>
<comment type="caution">
    <text evidence="1">The sequence shown here is derived from an EMBL/GenBank/DDBJ whole genome shotgun (WGS) entry which is preliminary data.</text>
</comment>
<organism evidence="1 2">
    <name type="scientific">Splendidivirga corallicola</name>
    <dbReference type="NCBI Taxonomy" id="3051826"/>
    <lineage>
        <taxon>Bacteria</taxon>
        <taxon>Pseudomonadati</taxon>
        <taxon>Bacteroidota</taxon>
        <taxon>Cytophagia</taxon>
        <taxon>Cytophagales</taxon>
        <taxon>Splendidivirgaceae</taxon>
        <taxon>Splendidivirga</taxon>
    </lineage>
</organism>
<evidence type="ECO:0000313" key="1">
    <source>
        <dbReference type="EMBL" id="MDN5201987.1"/>
    </source>
</evidence>
<proteinExistence type="predicted"/>
<dbReference type="RefSeq" id="WP_346752011.1">
    <property type="nucleotide sequence ID" value="NZ_JAUJEA010000003.1"/>
</dbReference>
<reference evidence="1" key="1">
    <citation type="submission" date="2023-06" db="EMBL/GenBank/DDBJ databases">
        <title>Genomic of Parafulvivirga corallium.</title>
        <authorList>
            <person name="Wang G."/>
        </authorList>
    </citation>
    <scope>NUCLEOTIDE SEQUENCE</scope>
    <source>
        <strain evidence="1">BMA10</strain>
    </source>
</reference>
<keyword evidence="2" id="KW-1185">Reference proteome</keyword>
<name>A0ABT8KMK8_9BACT</name>
<dbReference type="Proteomes" id="UP001172082">
    <property type="component" value="Unassembled WGS sequence"/>
</dbReference>
<accession>A0ABT8KMK8</accession>